<evidence type="ECO:0000313" key="2">
    <source>
        <dbReference type="Proteomes" id="UP000053411"/>
    </source>
</evidence>
<dbReference type="OrthoDB" id="3707757at2759"/>
<dbReference type="Proteomes" id="UP000053411">
    <property type="component" value="Unassembled WGS sequence"/>
</dbReference>
<accession>A0A0D2ITL4</accession>
<protein>
    <submittedName>
        <fullName evidence="1">Uncharacterized protein</fullName>
    </submittedName>
</protein>
<organism evidence="1 2">
    <name type="scientific">Fonsecaea multimorphosa CBS 102226</name>
    <dbReference type="NCBI Taxonomy" id="1442371"/>
    <lineage>
        <taxon>Eukaryota</taxon>
        <taxon>Fungi</taxon>
        <taxon>Dikarya</taxon>
        <taxon>Ascomycota</taxon>
        <taxon>Pezizomycotina</taxon>
        <taxon>Eurotiomycetes</taxon>
        <taxon>Chaetothyriomycetidae</taxon>
        <taxon>Chaetothyriales</taxon>
        <taxon>Herpotrichiellaceae</taxon>
        <taxon>Fonsecaea</taxon>
    </lineage>
</organism>
<proteinExistence type="predicted"/>
<dbReference type="RefSeq" id="XP_016634429.1">
    <property type="nucleotide sequence ID" value="XM_016774502.1"/>
</dbReference>
<dbReference type="AlphaFoldDB" id="A0A0D2ITL4"/>
<dbReference type="GeneID" id="27709738"/>
<name>A0A0D2ITL4_9EURO</name>
<gene>
    <name evidence="1" type="ORF">Z520_03992</name>
</gene>
<dbReference type="VEuPathDB" id="FungiDB:Z520_03992"/>
<evidence type="ECO:0000313" key="1">
    <source>
        <dbReference type="EMBL" id="KIY00307.1"/>
    </source>
</evidence>
<dbReference type="InterPro" id="IPR029032">
    <property type="entry name" value="AhpD-like"/>
</dbReference>
<sequence>MATDFNSQYVNANLSKDATPYDSEIFAGWAARLQQALQSYTPGLSYGILTAMLCAQRRGDAAGPLFDDALKAEGEERVLGLFSVVRESVTVALGFVGLPNTMPANFGLIAQLKKRNIAEVPLKPRAGFQEADYGELGNATLKRVYRGVGNPEVAQMVAQYLPDLAYLGTTAIFGYAMGACNTLPLKECEIVVTSAIIALGALRQARSHGKASMQLGIAPALLETIDTIAHEVAQWNQNPLSEKLDVPQLVKELDAELAELESTG</sequence>
<dbReference type="EMBL" id="KN848067">
    <property type="protein sequence ID" value="KIY00307.1"/>
    <property type="molecule type" value="Genomic_DNA"/>
</dbReference>
<reference evidence="1 2" key="1">
    <citation type="submission" date="2015-01" db="EMBL/GenBank/DDBJ databases">
        <title>The Genome Sequence of Fonsecaea multimorphosa CBS 102226.</title>
        <authorList>
            <consortium name="The Broad Institute Genomics Platform"/>
            <person name="Cuomo C."/>
            <person name="de Hoog S."/>
            <person name="Gorbushina A."/>
            <person name="Stielow B."/>
            <person name="Teixiera M."/>
            <person name="Abouelleil A."/>
            <person name="Chapman S.B."/>
            <person name="Priest M."/>
            <person name="Young S.K."/>
            <person name="Wortman J."/>
            <person name="Nusbaum C."/>
            <person name="Birren B."/>
        </authorList>
    </citation>
    <scope>NUCLEOTIDE SEQUENCE [LARGE SCALE GENOMIC DNA]</scope>
    <source>
        <strain evidence="1 2">CBS 102226</strain>
    </source>
</reference>
<dbReference type="Gene3D" id="1.20.1290.10">
    <property type="entry name" value="AhpD-like"/>
    <property type="match status" value="1"/>
</dbReference>
<keyword evidence="2" id="KW-1185">Reference proteome</keyword>
<dbReference type="SUPFAM" id="SSF69118">
    <property type="entry name" value="AhpD-like"/>
    <property type="match status" value="1"/>
</dbReference>